<dbReference type="GO" id="GO:0009611">
    <property type="term" value="P:response to wounding"/>
    <property type="evidence" value="ECO:0007669"/>
    <property type="project" value="UniProtKB-UniRule"/>
</dbReference>
<dbReference type="Pfam" id="PF09425">
    <property type="entry name" value="Jas_motif"/>
    <property type="match status" value="1"/>
</dbReference>
<name>A0A2P2IV82_RHIMU</name>
<dbReference type="InterPro" id="IPR010399">
    <property type="entry name" value="Tify_dom"/>
</dbReference>
<dbReference type="GO" id="GO:2000022">
    <property type="term" value="P:regulation of jasmonic acid mediated signaling pathway"/>
    <property type="evidence" value="ECO:0007669"/>
    <property type="project" value="UniProtKB-UniRule"/>
</dbReference>
<reference evidence="5" key="1">
    <citation type="submission" date="2018-02" db="EMBL/GenBank/DDBJ databases">
        <title>Rhizophora mucronata_Transcriptome.</title>
        <authorList>
            <person name="Meera S.P."/>
            <person name="Sreeshan A."/>
            <person name="Augustine A."/>
        </authorList>
    </citation>
    <scope>NUCLEOTIDE SEQUENCE</scope>
    <source>
        <tissue evidence="5">Leaf</tissue>
    </source>
</reference>
<dbReference type="GO" id="GO:0031347">
    <property type="term" value="P:regulation of defense response"/>
    <property type="evidence" value="ECO:0007669"/>
    <property type="project" value="UniProtKB-UniRule"/>
</dbReference>
<dbReference type="InterPro" id="IPR018467">
    <property type="entry name" value="CCT_CS"/>
</dbReference>
<dbReference type="GO" id="GO:0005634">
    <property type="term" value="C:nucleus"/>
    <property type="evidence" value="ECO:0007669"/>
    <property type="project" value="UniProtKB-SubCell"/>
</dbReference>
<sequence>MEVEYEGKPGAVGAGMNKREQEVAGNSTAVAYGCDGNLGSCKDGPDSFVKVGLPDPRLEKMTTSGPDATIPAHDQFTIFYGGKVVIFDAIPAEKVREIVLLAAASVFTSGEMKKTGSGTPTPAPVLSRSPSMQSTASGLASPQVQLYPVQKSSLCNLRAELPMARRHSLQRFFEKRRDRLVSKGPYPTSSGAKLTETTKSDLNAEASHGATCFGKPLAPEEEHQPKFVANLA</sequence>
<dbReference type="PANTHER" id="PTHR33077:SF61">
    <property type="entry name" value="PROTEIN TIFY 3A-RELATED"/>
    <property type="match status" value="1"/>
</dbReference>
<comment type="subcellular location">
    <subcellularLocation>
        <location evidence="2">Nucleus</location>
    </subcellularLocation>
</comment>
<comment type="domain">
    <text evidence="2">The jas domain is required for interaction with COI1.</text>
</comment>
<dbReference type="AlphaFoldDB" id="A0A2P2IV82"/>
<dbReference type="InterPro" id="IPR040390">
    <property type="entry name" value="TIFY/JAZ"/>
</dbReference>
<evidence type="ECO:0000256" key="2">
    <source>
        <dbReference type="RuleBase" id="RU369065"/>
    </source>
</evidence>
<dbReference type="PROSITE" id="PS51320">
    <property type="entry name" value="TIFY"/>
    <property type="match status" value="1"/>
</dbReference>
<keyword evidence="2" id="KW-1184">Jasmonic acid signaling pathway</keyword>
<organism evidence="5">
    <name type="scientific">Rhizophora mucronata</name>
    <name type="common">Asiatic mangrove</name>
    <dbReference type="NCBI Taxonomy" id="61149"/>
    <lineage>
        <taxon>Eukaryota</taxon>
        <taxon>Viridiplantae</taxon>
        <taxon>Streptophyta</taxon>
        <taxon>Embryophyta</taxon>
        <taxon>Tracheophyta</taxon>
        <taxon>Spermatophyta</taxon>
        <taxon>Magnoliopsida</taxon>
        <taxon>eudicotyledons</taxon>
        <taxon>Gunneridae</taxon>
        <taxon>Pentapetalae</taxon>
        <taxon>rosids</taxon>
        <taxon>fabids</taxon>
        <taxon>Malpighiales</taxon>
        <taxon>Rhizophoraceae</taxon>
        <taxon>Rhizophora</taxon>
    </lineage>
</organism>
<comment type="function">
    <text evidence="2">Repressor of jasmonate responses.</text>
</comment>
<feature type="region of interest" description="Disordered" evidence="3">
    <location>
        <begin position="207"/>
        <end position="232"/>
    </location>
</feature>
<keyword evidence="2" id="KW-0539">Nucleus</keyword>
<dbReference type="SMART" id="SM00979">
    <property type="entry name" value="TIFY"/>
    <property type="match status" value="1"/>
</dbReference>
<dbReference type="PANTHER" id="PTHR33077">
    <property type="entry name" value="PROTEIN TIFY 4A-RELATED-RELATED"/>
    <property type="match status" value="1"/>
</dbReference>
<protein>
    <recommendedName>
        <fullName evidence="2">Protein TIFY</fullName>
    </recommendedName>
    <alternativeName>
        <fullName evidence="2">Jasmonate ZIM domain-containing protein</fullName>
    </alternativeName>
</protein>
<evidence type="ECO:0000313" key="5">
    <source>
        <dbReference type="EMBL" id="MBW85087.1"/>
    </source>
</evidence>
<feature type="region of interest" description="Disordered" evidence="3">
    <location>
        <begin position="111"/>
        <end position="141"/>
    </location>
</feature>
<evidence type="ECO:0000256" key="1">
    <source>
        <dbReference type="ARBA" id="ARBA00008614"/>
    </source>
</evidence>
<proteinExistence type="inferred from homology"/>
<evidence type="ECO:0000259" key="4">
    <source>
        <dbReference type="PROSITE" id="PS51320"/>
    </source>
</evidence>
<dbReference type="Pfam" id="PF06200">
    <property type="entry name" value="tify"/>
    <property type="match status" value="1"/>
</dbReference>
<dbReference type="EMBL" id="GGEC01004604">
    <property type="protein sequence ID" value="MBW85087.1"/>
    <property type="molecule type" value="Transcribed_RNA"/>
</dbReference>
<evidence type="ECO:0000256" key="3">
    <source>
        <dbReference type="SAM" id="MobiDB-lite"/>
    </source>
</evidence>
<feature type="compositionally biased region" description="Polar residues" evidence="3">
    <location>
        <begin position="128"/>
        <end position="141"/>
    </location>
</feature>
<comment type="similarity">
    <text evidence="1 2">Belongs to the TIFY/JAZ family.</text>
</comment>
<feature type="domain" description="Tify" evidence="4">
    <location>
        <begin position="69"/>
        <end position="104"/>
    </location>
</feature>
<accession>A0A2P2IV82</accession>